<sequence length="451" mass="48248">MRMDPTLMSATQAAEAIRAGRLSSENLVQACLARIAETEPVVQAWEHLDAAYALDQAKELDRIRRAGRATGALHGVPVALKDIVDTVDMPTQRGSEIFAGRKSGRDARLVERLREAGAVIMGKTRTTELAYLHPTVTTNPHDPTRTPGGSSSGSSAAVAARHVPLAVGTQTGGSVIRPASFCGVYGFKPTRGIVPRSGVFRTSVTLDQIGGFANTLEDMALLIDAIGCYDQDDPASFSWPRPSNLDGVRADVPVEPDIAWFDMPYHDRLDADARSGLEAVLDVLGDRIERFPAAPQLVGLTDVHKTIYDFEIARNMQELAAAHVGKLSDEMLAALDRAKSISAAQYEEAIEVKASAEAFFVDHFNDFDAILAPSASGQALPLSAGNTGDAVYCTIWTLAGLPCLTMPVLVGAEDLPIGVQLIGAREQDDRLMRTAAWMQAALTGSAAREEN</sequence>
<gene>
    <name evidence="3" type="ORF">OE747_00585</name>
</gene>
<organism evidence="3 4">
    <name type="scientific">Ruegeria aquimaris</name>
    <dbReference type="NCBI Taxonomy" id="2984333"/>
    <lineage>
        <taxon>Bacteria</taxon>
        <taxon>Pseudomonadati</taxon>
        <taxon>Pseudomonadota</taxon>
        <taxon>Alphaproteobacteria</taxon>
        <taxon>Rhodobacterales</taxon>
        <taxon>Roseobacteraceae</taxon>
        <taxon>Ruegeria</taxon>
    </lineage>
</organism>
<evidence type="ECO:0000313" key="3">
    <source>
        <dbReference type="EMBL" id="MCV2886812.1"/>
    </source>
</evidence>
<name>A0ABT3ADR9_9RHOB</name>
<feature type="region of interest" description="Disordered" evidence="1">
    <location>
        <begin position="135"/>
        <end position="155"/>
    </location>
</feature>
<feature type="domain" description="Amidase" evidence="2">
    <location>
        <begin position="27"/>
        <end position="431"/>
    </location>
</feature>
<dbReference type="PANTHER" id="PTHR11895:SF151">
    <property type="entry name" value="GLUTAMYL-TRNA(GLN) AMIDOTRANSFERASE SUBUNIT A"/>
    <property type="match status" value="1"/>
</dbReference>
<dbReference type="Proteomes" id="UP001320899">
    <property type="component" value="Unassembled WGS sequence"/>
</dbReference>
<dbReference type="EMBL" id="JAOWLB010000001">
    <property type="protein sequence ID" value="MCV2886812.1"/>
    <property type="molecule type" value="Genomic_DNA"/>
</dbReference>
<dbReference type="InterPro" id="IPR036928">
    <property type="entry name" value="AS_sf"/>
</dbReference>
<keyword evidence="4" id="KW-1185">Reference proteome</keyword>
<dbReference type="Gene3D" id="3.90.1300.10">
    <property type="entry name" value="Amidase signature (AS) domain"/>
    <property type="match status" value="1"/>
</dbReference>
<dbReference type="SUPFAM" id="SSF75304">
    <property type="entry name" value="Amidase signature (AS) enzymes"/>
    <property type="match status" value="1"/>
</dbReference>
<dbReference type="PANTHER" id="PTHR11895">
    <property type="entry name" value="TRANSAMIDASE"/>
    <property type="match status" value="1"/>
</dbReference>
<proteinExistence type="predicted"/>
<dbReference type="InterPro" id="IPR023631">
    <property type="entry name" value="Amidase_dom"/>
</dbReference>
<comment type="caution">
    <text evidence="3">The sequence shown here is derived from an EMBL/GenBank/DDBJ whole genome shotgun (WGS) entry which is preliminary data.</text>
</comment>
<protein>
    <submittedName>
        <fullName evidence="3">Amidase</fullName>
    </submittedName>
</protein>
<dbReference type="Pfam" id="PF01425">
    <property type="entry name" value="Amidase"/>
    <property type="match status" value="1"/>
</dbReference>
<reference evidence="3 4" key="1">
    <citation type="submission" date="2022-10" db="EMBL/GenBank/DDBJ databases">
        <title>Ruegeria sp. nov., isolated from ocean surface sediments.</title>
        <authorList>
            <person name="He W."/>
            <person name="Xue H.-P."/>
            <person name="Zhang D.-F."/>
        </authorList>
    </citation>
    <scope>NUCLEOTIDE SEQUENCE [LARGE SCALE GENOMIC DNA]</scope>
    <source>
        <strain evidence="3 4">XHP0148</strain>
    </source>
</reference>
<dbReference type="InterPro" id="IPR000120">
    <property type="entry name" value="Amidase"/>
</dbReference>
<accession>A0ABT3ADR9</accession>
<dbReference type="RefSeq" id="WP_263826668.1">
    <property type="nucleotide sequence ID" value="NZ_JAOWLB010000001.1"/>
</dbReference>
<evidence type="ECO:0000313" key="4">
    <source>
        <dbReference type="Proteomes" id="UP001320899"/>
    </source>
</evidence>
<evidence type="ECO:0000259" key="2">
    <source>
        <dbReference type="Pfam" id="PF01425"/>
    </source>
</evidence>
<evidence type="ECO:0000256" key="1">
    <source>
        <dbReference type="SAM" id="MobiDB-lite"/>
    </source>
</evidence>